<comment type="caution">
    <text evidence="2">The sequence shown here is derived from an EMBL/GenBank/DDBJ whole genome shotgun (WGS) entry which is preliminary data.</text>
</comment>
<name>A0A699HHL9_TANCI</name>
<dbReference type="PANTHER" id="PTHR33116:SF79">
    <property type="entry name" value="REVERSE TRANSCRIPTASE DOMAIN, ZINC FINGER, CCHC-TYPE-RELATED"/>
    <property type="match status" value="1"/>
</dbReference>
<reference evidence="2" key="1">
    <citation type="journal article" date="2019" name="Sci. Rep.">
        <title>Draft genome of Tanacetum cinerariifolium, the natural source of mosquito coil.</title>
        <authorList>
            <person name="Yamashiro T."/>
            <person name="Shiraishi A."/>
            <person name="Satake H."/>
            <person name="Nakayama K."/>
        </authorList>
    </citation>
    <scope>NUCLEOTIDE SEQUENCE</scope>
</reference>
<feature type="domain" description="Reverse transcriptase zinc-binding" evidence="1">
    <location>
        <begin position="339"/>
        <end position="400"/>
    </location>
</feature>
<organism evidence="2">
    <name type="scientific">Tanacetum cinerariifolium</name>
    <name type="common">Dalmatian daisy</name>
    <name type="synonym">Chrysanthemum cinerariifolium</name>
    <dbReference type="NCBI Taxonomy" id="118510"/>
    <lineage>
        <taxon>Eukaryota</taxon>
        <taxon>Viridiplantae</taxon>
        <taxon>Streptophyta</taxon>
        <taxon>Embryophyta</taxon>
        <taxon>Tracheophyta</taxon>
        <taxon>Spermatophyta</taxon>
        <taxon>Magnoliopsida</taxon>
        <taxon>eudicotyledons</taxon>
        <taxon>Gunneridae</taxon>
        <taxon>Pentapetalae</taxon>
        <taxon>asterids</taxon>
        <taxon>campanulids</taxon>
        <taxon>Asterales</taxon>
        <taxon>Asteraceae</taxon>
        <taxon>Asteroideae</taxon>
        <taxon>Anthemideae</taxon>
        <taxon>Anthemidinae</taxon>
        <taxon>Tanacetum</taxon>
    </lineage>
</organism>
<evidence type="ECO:0000313" key="2">
    <source>
        <dbReference type="EMBL" id="GEY31493.1"/>
    </source>
</evidence>
<feature type="non-terminal residue" evidence="2">
    <location>
        <position position="1"/>
    </location>
</feature>
<accession>A0A699HHL9</accession>
<dbReference type="AlphaFoldDB" id="A0A699HHL9"/>
<dbReference type="Pfam" id="PF13966">
    <property type="entry name" value="zf-RVT"/>
    <property type="match status" value="1"/>
</dbReference>
<evidence type="ECO:0000259" key="1">
    <source>
        <dbReference type="Pfam" id="PF13966"/>
    </source>
</evidence>
<dbReference type="InterPro" id="IPR026960">
    <property type="entry name" value="RVT-Znf"/>
</dbReference>
<dbReference type="PANTHER" id="PTHR33116">
    <property type="entry name" value="REVERSE TRANSCRIPTASE ZINC-BINDING DOMAIN-CONTAINING PROTEIN-RELATED-RELATED"/>
    <property type="match status" value="1"/>
</dbReference>
<keyword evidence="2" id="KW-0695">RNA-directed DNA polymerase</keyword>
<keyword evidence="2" id="KW-0548">Nucleotidyltransferase</keyword>
<proteinExistence type="predicted"/>
<sequence>KVTEAKFVTNFRPIILIGCVYKVVTKIIANRLATVISDLVYDIQSTFVANRQILDGPFILNELLAWLKQGDPLAPYLFILIMESLHISFSRATSDGLFKGLFIFPFLELLVMVFSKAASLIGCAVMQNPFRYLGVMVGDSMSQKLAWADTIQKLRSRLSKWKVKTLSIGGRLTLLKFVFGASPLYNMSIYKVPKGVLKEMEAIRCNFFNGVDPAERKITWVSWDKVLASKKMAFLEFQSLIWCSILREIQVLISKGFEFVSHCKKHVGDGHNIQFWYDSWVFDQPLRVRFPRLFAFKTDKESTVTSKWICYLNGDGVFRVKEVRTILDDIFLPSAADATRWVKYIPIKINVFAWRARLHRLPTRGNLVRRGVVLDSSLCPLFGLVPGDIHHVLFRCDMAKLVFRRICRWWDLDWHDLLSFSDWNAWFSAIWLSYRIKLILEGVFYVAWWHLWVYRNQSIFTATPPRRSVIFDDIVSYSFTWCTSRLTVQVFESKSETGLGVFTSLVPVVILGLTMKIPVA</sequence>
<gene>
    <name evidence="2" type="ORF">Tci_403467</name>
</gene>
<keyword evidence="2" id="KW-0808">Transferase</keyword>
<dbReference type="EMBL" id="BKCJ010168409">
    <property type="protein sequence ID" value="GEY31493.1"/>
    <property type="molecule type" value="Genomic_DNA"/>
</dbReference>
<protein>
    <submittedName>
        <fullName evidence="2">RNA-directed DNA polymerase, eukaryota</fullName>
    </submittedName>
</protein>
<dbReference type="GO" id="GO:0003964">
    <property type="term" value="F:RNA-directed DNA polymerase activity"/>
    <property type="evidence" value="ECO:0007669"/>
    <property type="project" value="UniProtKB-KW"/>
</dbReference>